<dbReference type="PROSITE" id="PS50097">
    <property type="entry name" value="BTB"/>
    <property type="match status" value="1"/>
</dbReference>
<evidence type="ECO:0000259" key="1">
    <source>
        <dbReference type="PROSITE" id="PS50097"/>
    </source>
</evidence>
<dbReference type="AlphaFoldDB" id="A0A4Y7PKQ0"/>
<sequence length="335" mass="38126">MATADFTPEIPPLHHESIYFQDGDIILSALNDDGSKILFRAHKFILAHHSPVFMGMFTLPQPQATIHEGHSEVEGDGIQEVEMPDRAEDLASLLSVLYDPSKLPYKHYNPDTPLLVKGILTLATKYEIERLRDRIIEHIKLDWPTTLVEWDAIQAHNNQFAENSATSGLHEGFIQLEPAAAIDIARRFDIPSILPAAFLQLSRTPARNRWDGMNRPNDPKVHHARWDLLSQNDLLCLLQGTQTLFASKTVKLISHDVCLNHPQCGEILDRELECVRSRCVHSQDFLEELKTFTSTFSDNNNKLCALCTGPIRPLLINARQRKWAKLSKYFNLRNL</sequence>
<dbReference type="Proteomes" id="UP000294933">
    <property type="component" value="Unassembled WGS sequence"/>
</dbReference>
<keyword evidence="3" id="KW-1185">Reference proteome</keyword>
<evidence type="ECO:0000313" key="3">
    <source>
        <dbReference type="Proteomes" id="UP000294933"/>
    </source>
</evidence>
<feature type="domain" description="BTB" evidence="1">
    <location>
        <begin position="23"/>
        <end position="99"/>
    </location>
</feature>
<organism evidence="2 3">
    <name type="scientific">Rickenella mellea</name>
    <dbReference type="NCBI Taxonomy" id="50990"/>
    <lineage>
        <taxon>Eukaryota</taxon>
        <taxon>Fungi</taxon>
        <taxon>Dikarya</taxon>
        <taxon>Basidiomycota</taxon>
        <taxon>Agaricomycotina</taxon>
        <taxon>Agaricomycetes</taxon>
        <taxon>Hymenochaetales</taxon>
        <taxon>Rickenellaceae</taxon>
        <taxon>Rickenella</taxon>
    </lineage>
</organism>
<dbReference type="InterPro" id="IPR000210">
    <property type="entry name" value="BTB/POZ_dom"/>
</dbReference>
<dbReference type="STRING" id="50990.A0A4Y7PKQ0"/>
<accession>A0A4Y7PKQ0</accession>
<dbReference type="VEuPathDB" id="FungiDB:BD410DRAFT_796008"/>
<dbReference type="OrthoDB" id="3218112at2759"/>
<dbReference type="EMBL" id="ML170261">
    <property type="protein sequence ID" value="TDL15805.1"/>
    <property type="molecule type" value="Genomic_DNA"/>
</dbReference>
<dbReference type="Gene3D" id="3.30.710.10">
    <property type="entry name" value="Potassium Channel Kv1.1, Chain A"/>
    <property type="match status" value="1"/>
</dbReference>
<protein>
    <recommendedName>
        <fullName evidence="1">BTB domain-containing protein</fullName>
    </recommendedName>
</protein>
<dbReference type="SMART" id="SM00225">
    <property type="entry name" value="BTB"/>
    <property type="match status" value="1"/>
</dbReference>
<dbReference type="Pfam" id="PF00651">
    <property type="entry name" value="BTB"/>
    <property type="match status" value="1"/>
</dbReference>
<dbReference type="InterPro" id="IPR011333">
    <property type="entry name" value="SKP1/BTB/POZ_sf"/>
</dbReference>
<reference evidence="2 3" key="1">
    <citation type="submission" date="2018-06" db="EMBL/GenBank/DDBJ databases">
        <title>A transcriptomic atlas of mushroom development highlights an independent origin of complex multicellularity.</title>
        <authorList>
            <consortium name="DOE Joint Genome Institute"/>
            <person name="Krizsan K."/>
            <person name="Almasi E."/>
            <person name="Merenyi Z."/>
            <person name="Sahu N."/>
            <person name="Viragh M."/>
            <person name="Koszo T."/>
            <person name="Mondo S."/>
            <person name="Kiss B."/>
            <person name="Balint B."/>
            <person name="Kues U."/>
            <person name="Barry K."/>
            <person name="Hegedus J.C."/>
            <person name="Henrissat B."/>
            <person name="Johnson J."/>
            <person name="Lipzen A."/>
            <person name="Ohm R."/>
            <person name="Nagy I."/>
            <person name="Pangilinan J."/>
            <person name="Yan J."/>
            <person name="Xiong Y."/>
            <person name="Grigoriev I.V."/>
            <person name="Hibbett D.S."/>
            <person name="Nagy L.G."/>
        </authorList>
    </citation>
    <scope>NUCLEOTIDE SEQUENCE [LARGE SCALE GENOMIC DNA]</scope>
    <source>
        <strain evidence="2 3">SZMC22713</strain>
    </source>
</reference>
<proteinExistence type="predicted"/>
<dbReference type="SUPFAM" id="SSF54695">
    <property type="entry name" value="POZ domain"/>
    <property type="match status" value="1"/>
</dbReference>
<evidence type="ECO:0000313" key="2">
    <source>
        <dbReference type="EMBL" id="TDL15805.1"/>
    </source>
</evidence>
<name>A0A4Y7PKQ0_9AGAM</name>
<gene>
    <name evidence="2" type="ORF">BD410DRAFT_796008</name>
</gene>